<sequence>MVDMNKELLHAGYQLHLVFDEMVQEIRKDSDNWIMIIEKNIDQISSLISAYHKIAATITTNTRKNGLPVHLKSASDDTLKVMDGFNDEILTFDNFVDNSDHIKAFTKFFRAVNYTNELLLELKLQNK</sequence>
<dbReference type="KEGG" id="ljo:LJ_1666"/>
<accession>Q74I99</accession>
<name>Q74I99_LACJO</name>
<dbReference type="Proteomes" id="UP000000581">
    <property type="component" value="Chromosome"/>
</dbReference>
<organism evidence="1 2">
    <name type="scientific">Lactobacillus johnsonii (strain CNCM I-12250 / La1 / NCC 533)</name>
    <dbReference type="NCBI Taxonomy" id="257314"/>
    <lineage>
        <taxon>Bacteria</taxon>
        <taxon>Bacillati</taxon>
        <taxon>Bacillota</taxon>
        <taxon>Bacilli</taxon>
        <taxon>Lactobacillales</taxon>
        <taxon>Lactobacillaceae</taxon>
        <taxon>Lactobacillus</taxon>
    </lineage>
</organism>
<dbReference type="PATRIC" id="fig|257314.6.peg.1492"/>
<evidence type="ECO:0000313" key="1">
    <source>
        <dbReference type="EMBL" id="AAS09439.1"/>
    </source>
</evidence>
<dbReference type="AlphaFoldDB" id="Q74I99"/>
<gene>
    <name evidence="1" type="ordered locus">LJ_1666</name>
</gene>
<dbReference type="eggNOG" id="ENOG5030AXR">
    <property type="taxonomic scope" value="Bacteria"/>
</dbReference>
<dbReference type="EMBL" id="AE017198">
    <property type="protein sequence ID" value="AAS09439.1"/>
    <property type="molecule type" value="Genomic_DNA"/>
</dbReference>
<dbReference type="RefSeq" id="WP_011162353.1">
    <property type="nucleotide sequence ID" value="NC_005362.1"/>
</dbReference>
<proteinExistence type="predicted"/>
<dbReference type="HOGENOM" id="CLU_2000964_0_0_9"/>
<reference evidence="1 2" key="1">
    <citation type="journal article" date="2004" name="Proc. Natl. Acad. Sci. U.S.A.">
        <title>The genome sequence of the probiotic intestinal bacterium Lactobacillus johnsonii NCC 533.</title>
        <authorList>
            <person name="Pridmore R.D."/>
            <person name="Berger B."/>
            <person name="Desiere F."/>
            <person name="Vilanova D."/>
            <person name="Barretto C."/>
            <person name="Pittet A.-C."/>
            <person name="Zwahlen M.-C."/>
            <person name="Rouvet M."/>
            <person name="Altermann E."/>
            <person name="Barrangou R."/>
            <person name="Mollet B."/>
            <person name="Mercenier A."/>
            <person name="Klaenhammer T."/>
            <person name="Arigoni F."/>
            <person name="Schell M.A."/>
        </authorList>
    </citation>
    <scope>NUCLEOTIDE SEQUENCE [LARGE SCALE GENOMIC DNA]</scope>
    <source>
        <strain evidence="2">CNCM I-1225 / La1 / NCC 533</strain>
    </source>
</reference>
<evidence type="ECO:0000313" key="2">
    <source>
        <dbReference type="Proteomes" id="UP000000581"/>
    </source>
</evidence>
<protein>
    <submittedName>
        <fullName evidence="1">Uncharacterized protein</fullName>
    </submittedName>
</protein>